<keyword evidence="2" id="KW-1185">Reference proteome</keyword>
<reference evidence="1" key="2">
    <citation type="submission" date="2015-06" db="UniProtKB">
        <authorList>
            <consortium name="EnsemblMetazoa"/>
        </authorList>
    </citation>
    <scope>IDENTIFICATION</scope>
</reference>
<reference evidence="2" key="1">
    <citation type="submission" date="2011-08" db="EMBL/GenBank/DDBJ databases">
        <authorList>
            <person name="Rombauts S."/>
        </authorList>
    </citation>
    <scope>NUCLEOTIDE SEQUENCE</scope>
    <source>
        <strain evidence="2">London</strain>
    </source>
</reference>
<evidence type="ECO:0000313" key="1">
    <source>
        <dbReference type="EnsemblMetazoa" id="tetur13g03130.1"/>
    </source>
</evidence>
<dbReference type="HOGENOM" id="CLU_2888631_0_0_1"/>
<proteinExistence type="predicted"/>
<dbReference type="EnsemblMetazoa" id="tetur13g03130.1">
    <property type="protein sequence ID" value="tetur13g03130.1"/>
    <property type="gene ID" value="tetur13g03130"/>
</dbReference>
<dbReference type="EMBL" id="CAEY01000175">
    <property type="status" value="NOT_ANNOTATED_CDS"/>
    <property type="molecule type" value="Genomic_DNA"/>
</dbReference>
<organism evidence="1 2">
    <name type="scientific">Tetranychus urticae</name>
    <name type="common">Two-spotted spider mite</name>
    <dbReference type="NCBI Taxonomy" id="32264"/>
    <lineage>
        <taxon>Eukaryota</taxon>
        <taxon>Metazoa</taxon>
        <taxon>Ecdysozoa</taxon>
        <taxon>Arthropoda</taxon>
        <taxon>Chelicerata</taxon>
        <taxon>Arachnida</taxon>
        <taxon>Acari</taxon>
        <taxon>Acariformes</taxon>
        <taxon>Trombidiformes</taxon>
        <taxon>Prostigmata</taxon>
        <taxon>Eleutherengona</taxon>
        <taxon>Raphignathae</taxon>
        <taxon>Tetranychoidea</taxon>
        <taxon>Tetranychidae</taxon>
        <taxon>Tetranychus</taxon>
    </lineage>
</organism>
<name>T1KKB4_TETUR</name>
<sequence length="95" mass="11058">MYQIRIGQVHIYLDFGNMLLLTIHGIKNGPNRHNLQVTIELKWFQTKQMKILNQSSLTIKCGKEGKRCKVKSEMKIFQPKMTINETIKNAVIKSQ</sequence>
<dbReference type="Proteomes" id="UP000015104">
    <property type="component" value="Unassembled WGS sequence"/>
</dbReference>
<accession>T1KKB4</accession>
<protein>
    <submittedName>
        <fullName evidence="1">Uncharacterized protein</fullName>
    </submittedName>
</protein>
<evidence type="ECO:0000313" key="2">
    <source>
        <dbReference type="Proteomes" id="UP000015104"/>
    </source>
</evidence>
<dbReference type="AlphaFoldDB" id="T1KKB4"/>